<sequence>MKRERKQPPQNNKGLQKLTESEIKINSVLALKKITHADIKDFTNEERDRFSEIIQNRFNPLRGEEREVFYEKIEAIMIDDTKNQIWESNHLNIMWAISNLIKENNRMPTKAEIASKTELSRQTVHKHLKDYKNSPYHAEYMEQFQIMQFKLMTAILQYGMSGDMKAAKLYLECIGTLKKGVSGNNNNSTNNNTLIQNQNNFIQIGGTILNQEIIKQMSPEQLCTIEGILKTIDIPETTE</sequence>
<proteinExistence type="predicted"/>
<accession>A0ABT9SQZ4</accession>
<dbReference type="RefSeq" id="WP_306846122.1">
    <property type="nucleotide sequence ID" value="NZ_JAUSRL010000008.1"/>
</dbReference>
<keyword evidence="2" id="KW-1185">Reference proteome</keyword>
<dbReference type="InterPro" id="IPR036388">
    <property type="entry name" value="WH-like_DNA-bd_sf"/>
</dbReference>
<evidence type="ECO:0000313" key="1">
    <source>
        <dbReference type="EMBL" id="MDP9961864.1"/>
    </source>
</evidence>
<gene>
    <name evidence="1" type="ORF">J2T04_003777</name>
</gene>
<dbReference type="Gene3D" id="1.10.10.10">
    <property type="entry name" value="Winged helix-like DNA-binding domain superfamily/Winged helix DNA-binding domain"/>
    <property type="match status" value="1"/>
</dbReference>
<dbReference type="Proteomes" id="UP001235513">
    <property type="component" value="Unassembled WGS sequence"/>
</dbReference>
<dbReference type="EMBL" id="JAUSRL010000008">
    <property type="protein sequence ID" value="MDP9961864.1"/>
    <property type="molecule type" value="Genomic_DNA"/>
</dbReference>
<protein>
    <submittedName>
        <fullName evidence="1">Transcriptional regulator</fullName>
    </submittedName>
</protein>
<reference evidence="1 2" key="1">
    <citation type="submission" date="2023-07" db="EMBL/GenBank/DDBJ databases">
        <title>Sorghum-associated microbial communities from plants grown in Nebraska, USA.</title>
        <authorList>
            <person name="Schachtman D."/>
        </authorList>
    </citation>
    <scope>NUCLEOTIDE SEQUENCE [LARGE SCALE GENOMIC DNA]</scope>
    <source>
        <strain evidence="1 2">CC351</strain>
    </source>
</reference>
<organism evidence="1 2">
    <name type="scientific">Chryseobacterium lathyri</name>
    <dbReference type="NCBI Taxonomy" id="395933"/>
    <lineage>
        <taxon>Bacteria</taxon>
        <taxon>Pseudomonadati</taxon>
        <taxon>Bacteroidota</taxon>
        <taxon>Flavobacteriia</taxon>
        <taxon>Flavobacteriales</taxon>
        <taxon>Weeksellaceae</taxon>
        <taxon>Chryseobacterium group</taxon>
        <taxon>Chryseobacterium</taxon>
    </lineage>
</organism>
<evidence type="ECO:0000313" key="2">
    <source>
        <dbReference type="Proteomes" id="UP001235513"/>
    </source>
</evidence>
<comment type="caution">
    <text evidence="1">The sequence shown here is derived from an EMBL/GenBank/DDBJ whole genome shotgun (WGS) entry which is preliminary data.</text>
</comment>
<name>A0ABT9SQZ4_9FLAO</name>